<comment type="caution">
    <text evidence="3">The sequence shown here is derived from an EMBL/GenBank/DDBJ whole genome shotgun (WGS) entry which is preliminary data.</text>
</comment>
<evidence type="ECO:0000259" key="2">
    <source>
        <dbReference type="Pfam" id="PF01243"/>
    </source>
</evidence>
<dbReference type="Pfam" id="PF01243">
    <property type="entry name" value="PNPOx_N"/>
    <property type="match status" value="1"/>
</dbReference>
<feature type="domain" description="Pyridoxamine 5'-phosphate oxidase N-terminal" evidence="2">
    <location>
        <begin position="43"/>
        <end position="133"/>
    </location>
</feature>
<dbReference type="InterPro" id="IPR011576">
    <property type="entry name" value="Pyridox_Oxase_N"/>
</dbReference>
<evidence type="ECO:0000313" key="3">
    <source>
        <dbReference type="EMBL" id="MBB0232067.1"/>
    </source>
</evidence>
<gene>
    <name evidence="3" type="ORF">FOE67_21855</name>
</gene>
<feature type="coiled-coil region" evidence="1">
    <location>
        <begin position="176"/>
        <end position="203"/>
    </location>
</feature>
<organism evidence="3 4">
    <name type="scientific">Streptomyces calidiresistens</name>
    <dbReference type="NCBI Taxonomy" id="1485586"/>
    <lineage>
        <taxon>Bacteria</taxon>
        <taxon>Bacillati</taxon>
        <taxon>Actinomycetota</taxon>
        <taxon>Actinomycetes</taxon>
        <taxon>Kitasatosporales</taxon>
        <taxon>Streptomycetaceae</taxon>
        <taxon>Streptomyces</taxon>
    </lineage>
</organism>
<dbReference type="EMBL" id="VKHS01000744">
    <property type="protein sequence ID" value="MBB0232067.1"/>
    <property type="molecule type" value="Genomic_DNA"/>
</dbReference>
<keyword evidence="4" id="KW-1185">Reference proteome</keyword>
<dbReference type="Gene3D" id="2.30.110.10">
    <property type="entry name" value="Electron Transport, Fmn-binding Protein, Chain A"/>
    <property type="match status" value="1"/>
</dbReference>
<dbReference type="InterPro" id="IPR012349">
    <property type="entry name" value="Split_barrel_FMN-bd"/>
</dbReference>
<evidence type="ECO:0000313" key="4">
    <source>
        <dbReference type="Proteomes" id="UP000530234"/>
    </source>
</evidence>
<dbReference type="PANTHER" id="PTHR42815:SF2">
    <property type="entry name" value="FAD-BINDING, PUTATIVE (AFU_ORTHOLOGUE AFUA_6G07600)-RELATED"/>
    <property type="match status" value="1"/>
</dbReference>
<sequence>MTSRYARLLFTPAVQRHQERNGSRRAYARMEAGGGDTDRLGPAEAAFVASRTSFYLASVGSTGWPYVQHRGGPPGFLRVVDDRTLAFAEYRGNRQYITTGNLDGDDRVSLLLMDYPNAARLKILGRARTVPLGDRGTDAGPTVPDGYRAVVERTMVIDVEAYDWNCPQHIEARYTLAELEEVLEPIRDRMARLEAENAALRKAVPEGAVPGGPGGEG</sequence>
<dbReference type="RefSeq" id="WP_182666618.1">
    <property type="nucleotide sequence ID" value="NZ_VKHS01000744.1"/>
</dbReference>
<dbReference type="AlphaFoldDB" id="A0A7W3T6X1"/>
<accession>A0A7W3T6X1</accession>
<dbReference type="PANTHER" id="PTHR42815">
    <property type="entry name" value="FAD-BINDING, PUTATIVE (AFU_ORTHOLOGUE AFUA_6G07600)-RELATED"/>
    <property type="match status" value="1"/>
</dbReference>
<evidence type="ECO:0000256" key="1">
    <source>
        <dbReference type="SAM" id="Coils"/>
    </source>
</evidence>
<proteinExistence type="predicted"/>
<dbReference type="SUPFAM" id="SSF50475">
    <property type="entry name" value="FMN-binding split barrel"/>
    <property type="match status" value="1"/>
</dbReference>
<reference evidence="4" key="1">
    <citation type="submission" date="2019-10" db="EMBL/GenBank/DDBJ databases">
        <title>Streptomyces sp. nov., a novel actinobacterium isolated from alkaline environment.</title>
        <authorList>
            <person name="Golinska P."/>
        </authorList>
    </citation>
    <scope>NUCLEOTIDE SEQUENCE [LARGE SCALE GENOMIC DNA]</scope>
    <source>
        <strain evidence="4">DSM 42108</strain>
    </source>
</reference>
<name>A0A7W3T6X1_9ACTN</name>
<dbReference type="Proteomes" id="UP000530234">
    <property type="component" value="Unassembled WGS sequence"/>
</dbReference>
<protein>
    <submittedName>
        <fullName evidence="3">Pyridoxamine 5-phosphate oxidase</fullName>
    </submittedName>
</protein>
<keyword evidence="1" id="KW-0175">Coiled coil</keyword>